<evidence type="ECO:0000313" key="8">
    <source>
        <dbReference type="Proteomes" id="UP000164320"/>
    </source>
</evidence>
<evidence type="ECO:0000313" key="5">
    <source>
        <dbReference type="EMBL" id="ADW24366.1"/>
    </source>
</evidence>
<accession>E9M5K8</accession>
<dbReference type="EMBL" id="HQ221963">
    <property type="protein sequence ID" value="ADW24366.1"/>
    <property type="molecule type" value="Genomic_DNA"/>
</dbReference>
<evidence type="ECO:0000256" key="2">
    <source>
        <dbReference type="ARBA" id="ARBA00022562"/>
    </source>
</evidence>
<keyword evidence="2" id="KW-1048">Host nucleus</keyword>
<organism evidence="5 7">
    <name type="scientific">Cricetid gammaherpesvirus 2</name>
    <dbReference type="NCBI Taxonomy" id="1605972"/>
    <lineage>
        <taxon>Viruses</taxon>
        <taxon>Duplodnaviria</taxon>
        <taxon>Heunggongvirae</taxon>
        <taxon>Peploviricota</taxon>
        <taxon>Herviviricetes</taxon>
        <taxon>Herpesvirales</taxon>
        <taxon>Orthoherpesviridae</taxon>
        <taxon>Gammaherpesvirinae</taxon>
        <taxon>Rhadinovirus</taxon>
        <taxon>Rhadinovirus cricetidgamma2</taxon>
    </lineage>
</organism>
<dbReference type="Proteomes" id="UP000134313">
    <property type="component" value="Segment"/>
</dbReference>
<keyword evidence="1" id="KW-0167">Capsid protein</keyword>
<dbReference type="GeneID" id="10192216"/>
<dbReference type="HAMAP" id="MF_04016">
    <property type="entry name" value="HSV_MCP"/>
    <property type="match status" value="1"/>
</dbReference>
<reference evidence="7 8" key="1">
    <citation type="journal article" date="2011" name="J. Virol.">
        <title>Identification and sequencing of a novel rodent gammaherpesvirus that establishes acute and latent infection in laboratory mice.</title>
        <authorList>
            <person name="Loh J."/>
            <person name="Zhao G."/>
            <person name="Nelson C.A."/>
            <person name="Coder P."/>
            <person name="Droit L."/>
            <person name="Handley S.A."/>
            <person name="Johnson L.S."/>
            <person name="Vachharajani P."/>
            <person name="Guzman H."/>
            <person name="Tesh R.B."/>
            <person name="Wang D."/>
            <person name="Fremont D.H."/>
            <person name="Virgin H.W."/>
        </authorList>
    </citation>
    <scope>NUCLEOTIDE SEQUENCE [LARGE SCALE GENOMIC DNA]</scope>
</reference>
<dbReference type="InterPro" id="IPR023233">
    <property type="entry name" value="Herpes_MCP_upper_sf"/>
</dbReference>
<sequence>MAGPSVDLRHLPYVVTDANLTHNIKQSAAEGLFKSFQLLVGKDARENAVKFEALLGVYTNAVQFVKFIETGLAISCVNTEFKDLRKMVEGKIQFKVSIPTIAHGDGRRPNKQRQYIVMRACQKYHITAEIELSTEDIQLLFAEHETPLDFTEHVGAIKTITHALQFGVDALERGLINTVLHAKLRNAPPAFILRAINNPNIAQRPSTKASRADIISLFKKELLENSFFLDTAATMPRPKDYVLSILSNVIGAVANESVFRSISQHTTEGGETIFGVLETTDSVMRRLIALIGQAYDKVRAPASYANYVVRGGNVVTAVSYGQVMKNFDSFLARLIDGSGNSMEADFSDYNNMNSREEMLERSLVPVPTIRVGERVVAVESLQRMYREAQDPYPLARSIQYTYYFPVGLFLPSPRYSTSQALRGLEIASPPTDAWIMNKNNLLLCFGYQTALRSICHPRMHTPVPTIQVLDAQPANPAMRPRHNYGVRSIAPNTMNLYRIIYMYYNYRQPEVSDIARKSQMPPEELFGHGAVDQLMLELHPLFDFFRELNLDGNVAHRASHRVHVGNIPKALAPADFQEGRGHQFETATGMSHVIDASTMEVIQETAFDPSYPPMCYLMEACIHGQEEKFILNMEFIALIIETYWTTSGHLAFVNNFYMIKYICKHMGAGMIRKEIYTAYRKIMGELMTMANALLVIGGHERVAQMPVAEMISSLLDSALPPPVAYNNIFNELLGNEHRNVRARVGERILPRAQLMNLIRIIESMEDAADEFNDLYNARRLHNPDNGIALQLGPDTQADVLMEKLFYYVFLPVCTNGHMCGMGVIYENLENTVAFNEAVFMGGANGNDQAMRYLRPGALRDILVASEIRPTIAMLRMLTTCLLTFPFSSQLVRIAADKDYGQNIAADVPGTRIQQSVLVNGFVGFFFSEKSKQLLQNIFYPVPFHKFYSDPSVAATMMPAIAEYLANNPGQKNGVVFNVPPQLMAEYEEWHRSPMLAYVLQCDPAPAALSALLAMHLKLSPVGFISMARSKIHPGVAMTVVRTDEVLSENVLYSSKASTSVFIGRPVVNRREARTDAVTFDINNELASLDTSMGYNSTIIPATATAVTTDMGIHCQDLFGMYPTDAFRQREFHNYVKQKAGADGTAPAPVRDPLIFMAGDGHRSDMPGLYHGQVATCEVILTPVTADVAYFQSPNSPRGRAGCVVSCDTYSPDNAVKLLYDHSLPDPAYEFRATNNPWASQAGSLGDTLYNNVNRQLVTPGMYSPCRQYFNRDQLLKNNKCLHTLVGEYSSRIGGSPATSNTDIQYVLVNGTDVFLDQPCLLLQEAYPTLSASHKGLIDELMSHKKTHAPVHHGQYLLEEVAPLKRVLKIGNKVV</sequence>
<keyword evidence="4" id="KW-0946">Virion</keyword>
<evidence type="ECO:0000313" key="7">
    <source>
        <dbReference type="Proteomes" id="UP000134313"/>
    </source>
</evidence>
<dbReference type="Pfam" id="PF03122">
    <property type="entry name" value="Herpes_MCP"/>
    <property type="match status" value="1"/>
</dbReference>
<evidence type="ECO:0000256" key="1">
    <source>
        <dbReference type="ARBA" id="ARBA00022561"/>
    </source>
</evidence>
<evidence type="ECO:0000256" key="3">
    <source>
        <dbReference type="ARBA" id="ARBA00022680"/>
    </source>
</evidence>
<gene>
    <name evidence="6" type="ORF">RHVP-L.25</name>
    <name evidence="5" type="ORF">RHVP.25</name>
</gene>
<dbReference type="InterPro" id="IPR000912">
    <property type="entry name" value="Herpes_MCP"/>
</dbReference>
<dbReference type="GO" id="GO:0005198">
    <property type="term" value="F:structural molecule activity"/>
    <property type="evidence" value="ECO:0007669"/>
    <property type="project" value="InterPro"/>
</dbReference>
<dbReference type="PRINTS" id="PR00235">
    <property type="entry name" value="HSVCAPSIDMCP"/>
</dbReference>
<dbReference type="RefSeq" id="YP_004207861.1">
    <property type="nucleotide sequence ID" value="NC_015049.1"/>
</dbReference>
<dbReference type="Proteomes" id="UP000164320">
    <property type="component" value="Genome"/>
</dbReference>
<keyword evidence="3" id="KW-1147">T=16 icosahedral capsid protein</keyword>
<evidence type="ECO:0000256" key="4">
    <source>
        <dbReference type="ARBA" id="ARBA00022844"/>
    </source>
</evidence>
<protein>
    <submittedName>
        <fullName evidence="5">Major capsid protein</fullName>
    </submittedName>
</protein>
<proteinExistence type="inferred from homology"/>
<name>E9M5K8_9GAMA</name>
<dbReference type="SUPFAM" id="SSF103417">
    <property type="entry name" value="Major capsid protein VP5"/>
    <property type="match status" value="1"/>
</dbReference>
<keyword evidence="7" id="KW-1185">Reference proteome</keyword>
<dbReference type="KEGG" id="vg:10192216"/>
<dbReference type="GO" id="GO:0039622">
    <property type="term" value="C:T=16 icosahedral viral capsid"/>
    <property type="evidence" value="ECO:0007669"/>
    <property type="project" value="UniProtKB-KW"/>
</dbReference>
<evidence type="ECO:0000313" key="6">
    <source>
        <dbReference type="EMBL" id="ADW24448.1"/>
    </source>
</evidence>
<dbReference type="EMBL" id="HQ698924">
    <property type="protein sequence ID" value="ADW24448.1"/>
    <property type="molecule type" value="Genomic_DNA"/>
</dbReference>